<feature type="binding site" evidence="6">
    <location>
        <position position="107"/>
    </location>
    <ligand>
        <name>a divalent metal cation</name>
        <dbReference type="ChEBI" id="CHEBI:60240"/>
        <label>1</label>
    </ligand>
</feature>
<keyword evidence="5 6" id="KW-0378">Hydrolase</keyword>
<dbReference type="EC" id="3.4.11.18" evidence="6 7"/>
<dbReference type="PhylomeDB" id="Q82XJ5"/>
<dbReference type="InterPro" id="IPR036005">
    <property type="entry name" value="Creatinase/aminopeptidase-like"/>
</dbReference>
<feature type="binding site" evidence="6">
    <location>
        <position position="245"/>
    </location>
    <ligand>
        <name>a divalent metal cation</name>
        <dbReference type="ChEBI" id="CHEBI:60240"/>
        <label>2</label>
        <note>catalytic</note>
    </ligand>
</feature>
<sequence length="272" mass="29890">MQAGAGVVIHIKTAPEIETMRIAGRLASEVLDYIEPYVVPGVTTGELDELCHRYMVDVQKTIPAPLNYAPPGYSPYPKSICTSVNHQVCHGVPGDKKLKDGDVVNLDITVIYEGYHGDTSRMYYVGEPSIQAKRLCELTYEAMWRGIEEIRPGKHLGDIGHAIQRLAEGAGYSVVREFCGHGIGAKFHEDPQVLHYGRAGTGIELKPGMIFTVEPMINAGKAAIKQLPDGWTVITKDHSLSAQWEHTILVTDESYEVLTVSSGSPARPAYRF</sequence>
<feature type="binding site" evidence="6">
    <location>
        <position position="181"/>
    </location>
    <ligand>
        <name>a divalent metal cation</name>
        <dbReference type="ChEBI" id="CHEBI:60240"/>
        <label>2</label>
        <note>catalytic</note>
    </ligand>
</feature>
<keyword evidence="4 6" id="KW-0479">Metal-binding</keyword>
<dbReference type="EMBL" id="AL954747">
    <property type="protein sequence ID" value="CAD84186.1"/>
    <property type="molecule type" value="Genomic_DNA"/>
</dbReference>
<comment type="function">
    <text evidence="1 6">Removes the N-terminal methionine from nascent proteins. The N-terminal methionine is often cleaved when the second residue in the primary sequence is small and uncharged (Met-Ala-, Cys, Gly, Pro, Ser, Thr, or Val). Requires deformylation of the N(alpha)-formylated initiator methionine before it can be hydrolyzed.</text>
</comment>
<evidence type="ECO:0000256" key="1">
    <source>
        <dbReference type="ARBA" id="ARBA00002521"/>
    </source>
</evidence>
<gene>
    <name evidence="6 9" type="primary">map</name>
    <name evidence="9" type="ordered locus">NE0275</name>
</gene>
<dbReference type="GeneID" id="87103480"/>
<dbReference type="Gene3D" id="3.90.230.10">
    <property type="entry name" value="Creatinase/methionine aminopeptidase superfamily"/>
    <property type="match status" value="1"/>
</dbReference>
<keyword evidence="2 6" id="KW-0031">Aminopeptidase</keyword>
<dbReference type="InterPro" id="IPR002467">
    <property type="entry name" value="Pept_M24A_MAP1"/>
</dbReference>
<dbReference type="PROSITE" id="PS00680">
    <property type="entry name" value="MAP_1"/>
    <property type="match status" value="1"/>
</dbReference>
<feature type="domain" description="Peptidase M24" evidence="8">
    <location>
        <begin position="18"/>
        <end position="252"/>
    </location>
</feature>
<accession>Q82XJ5</accession>
<evidence type="ECO:0000256" key="7">
    <source>
        <dbReference type="RuleBase" id="RU003653"/>
    </source>
</evidence>
<evidence type="ECO:0000256" key="5">
    <source>
        <dbReference type="ARBA" id="ARBA00022801"/>
    </source>
</evidence>
<feature type="binding site" evidence="6">
    <location>
        <position position="118"/>
    </location>
    <ligand>
        <name>a divalent metal cation</name>
        <dbReference type="ChEBI" id="CHEBI:60240"/>
        <label>1</label>
    </ligand>
</feature>
<feature type="binding site" evidence="6">
    <location>
        <position position="90"/>
    </location>
    <ligand>
        <name>substrate</name>
    </ligand>
</feature>
<evidence type="ECO:0000256" key="6">
    <source>
        <dbReference type="HAMAP-Rule" id="MF_01974"/>
    </source>
</evidence>
<feature type="binding site" evidence="6">
    <location>
        <position position="245"/>
    </location>
    <ligand>
        <name>a divalent metal cation</name>
        <dbReference type="ChEBI" id="CHEBI:60240"/>
        <label>1</label>
    </ligand>
</feature>
<name>Q82XJ5_NITEU</name>
<feature type="binding site" evidence="6">
    <location>
        <position position="118"/>
    </location>
    <ligand>
        <name>a divalent metal cation</name>
        <dbReference type="ChEBI" id="CHEBI:60240"/>
        <label>2</label>
        <note>catalytic</note>
    </ligand>
</feature>
<feature type="binding site" evidence="6">
    <location>
        <position position="188"/>
    </location>
    <ligand>
        <name>substrate</name>
    </ligand>
</feature>
<evidence type="ECO:0000259" key="8">
    <source>
        <dbReference type="Pfam" id="PF00557"/>
    </source>
</evidence>
<proteinExistence type="inferred from homology"/>
<dbReference type="PANTHER" id="PTHR43330">
    <property type="entry name" value="METHIONINE AMINOPEPTIDASE"/>
    <property type="match status" value="1"/>
</dbReference>
<keyword evidence="10" id="KW-1185">Reference proteome</keyword>
<dbReference type="GO" id="GO:0006508">
    <property type="term" value="P:proteolysis"/>
    <property type="evidence" value="ECO:0007669"/>
    <property type="project" value="UniProtKB-KW"/>
</dbReference>
<evidence type="ECO:0000313" key="10">
    <source>
        <dbReference type="Proteomes" id="UP000001416"/>
    </source>
</evidence>
<dbReference type="Proteomes" id="UP000001416">
    <property type="component" value="Chromosome"/>
</dbReference>
<dbReference type="eggNOG" id="COG0024">
    <property type="taxonomic scope" value="Bacteria"/>
</dbReference>
<evidence type="ECO:0000256" key="2">
    <source>
        <dbReference type="ARBA" id="ARBA00022438"/>
    </source>
</evidence>
<dbReference type="GO" id="GO:0070006">
    <property type="term" value="F:metalloaminopeptidase activity"/>
    <property type="evidence" value="ECO:0007669"/>
    <property type="project" value="UniProtKB-UniRule"/>
</dbReference>
<dbReference type="InterPro" id="IPR000994">
    <property type="entry name" value="Pept_M24"/>
</dbReference>
<dbReference type="NCBIfam" id="TIGR00500">
    <property type="entry name" value="met_pdase_I"/>
    <property type="match status" value="1"/>
</dbReference>
<protein>
    <recommendedName>
        <fullName evidence="6 7">Methionine aminopeptidase</fullName>
        <shortName evidence="6">MAP</shortName>
        <shortName evidence="6">MetAP</shortName>
        <ecNumber evidence="6 7">3.4.11.18</ecNumber>
    </recommendedName>
    <alternativeName>
        <fullName evidence="6">Peptidase M</fullName>
    </alternativeName>
</protein>
<dbReference type="PANTHER" id="PTHR43330:SF27">
    <property type="entry name" value="METHIONINE AMINOPEPTIDASE"/>
    <property type="match status" value="1"/>
</dbReference>
<dbReference type="GO" id="GO:0004239">
    <property type="term" value="F:initiator methionyl aminopeptidase activity"/>
    <property type="evidence" value="ECO:0007669"/>
    <property type="project" value="UniProtKB-UniRule"/>
</dbReference>
<dbReference type="HAMAP" id="MF_01974">
    <property type="entry name" value="MetAP_1"/>
    <property type="match status" value="1"/>
</dbReference>
<dbReference type="CDD" id="cd01086">
    <property type="entry name" value="MetAP1"/>
    <property type="match status" value="1"/>
</dbReference>
<organism evidence="9 10">
    <name type="scientific">Nitrosomonas europaea (strain ATCC 19718 / CIP 103999 / KCTC 2705 / NBRC 14298)</name>
    <dbReference type="NCBI Taxonomy" id="228410"/>
    <lineage>
        <taxon>Bacteria</taxon>
        <taxon>Pseudomonadati</taxon>
        <taxon>Pseudomonadota</taxon>
        <taxon>Betaproteobacteria</taxon>
        <taxon>Nitrosomonadales</taxon>
        <taxon>Nitrosomonadaceae</taxon>
        <taxon>Nitrosomonas</taxon>
    </lineage>
</organism>
<dbReference type="MEROPS" id="M24.001"/>
<dbReference type="PRINTS" id="PR00599">
    <property type="entry name" value="MAPEPTIDASE"/>
</dbReference>
<dbReference type="InterPro" id="IPR001714">
    <property type="entry name" value="Pept_M24_MAP"/>
</dbReference>
<dbReference type="GO" id="GO:0005829">
    <property type="term" value="C:cytosol"/>
    <property type="evidence" value="ECO:0007669"/>
    <property type="project" value="TreeGrafter"/>
</dbReference>
<evidence type="ECO:0000256" key="3">
    <source>
        <dbReference type="ARBA" id="ARBA00022670"/>
    </source>
</evidence>
<reference evidence="9 10" key="1">
    <citation type="journal article" date="2003" name="J. Bacteriol.">
        <title>Complete genome sequence of the ammonia-oxidizing bacterium and obligate chemolithoautotroph Nitrosomonas europaea.</title>
        <authorList>
            <person name="Chain P."/>
            <person name="Lamerdin J."/>
            <person name="Larimer F."/>
            <person name="Regala W."/>
            <person name="Land M."/>
            <person name="Hauser L."/>
            <person name="Hooper A."/>
            <person name="Klotz M."/>
            <person name="Norton J."/>
            <person name="Sayavedra-Soto L."/>
            <person name="Arciero D."/>
            <person name="Hommes N."/>
            <person name="Whittaker M."/>
            <person name="Arp D."/>
        </authorList>
    </citation>
    <scope>NUCLEOTIDE SEQUENCE [LARGE SCALE GENOMIC DNA]</scope>
    <source>
        <strain evidence="10">ATCC 19718 / CIP 103999 / KCTC 2705 / NBRC 14298</strain>
    </source>
</reference>
<dbReference type="SUPFAM" id="SSF55920">
    <property type="entry name" value="Creatinase/aminopeptidase"/>
    <property type="match status" value="1"/>
</dbReference>
<dbReference type="OrthoDB" id="9802055at2"/>
<keyword evidence="3 6" id="KW-0645">Protease</keyword>
<dbReference type="AlphaFoldDB" id="Q82XJ5"/>
<dbReference type="HOGENOM" id="CLU_015857_0_1_4"/>
<dbReference type="KEGG" id="neu:NE0275"/>
<comment type="similarity">
    <text evidence="6">Belongs to the peptidase M24A family. Methionine aminopeptidase type 1 subfamily.</text>
</comment>
<comment type="subunit">
    <text evidence="6">Monomer.</text>
</comment>
<comment type="catalytic activity">
    <reaction evidence="6 7">
        <text>Release of N-terminal amino acids, preferentially methionine, from peptides and arylamides.</text>
        <dbReference type="EC" id="3.4.11.18"/>
    </reaction>
</comment>
<comment type="cofactor">
    <cofactor evidence="6">
        <name>Co(2+)</name>
        <dbReference type="ChEBI" id="CHEBI:48828"/>
    </cofactor>
    <cofactor evidence="6">
        <name>Zn(2+)</name>
        <dbReference type="ChEBI" id="CHEBI:29105"/>
    </cofactor>
    <cofactor evidence="6">
        <name>Mn(2+)</name>
        <dbReference type="ChEBI" id="CHEBI:29035"/>
    </cofactor>
    <cofactor evidence="6">
        <name>Fe(2+)</name>
        <dbReference type="ChEBI" id="CHEBI:29033"/>
    </cofactor>
    <text evidence="6">Binds 2 divalent metal cations per subunit. Has a high-affinity and a low affinity metal-binding site. The true nature of the physiological cofactor is under debate. The enzyme is active with cobalt, zinc, manganese or divalent iron ions. Most likely, methionine aminopeptidases function as mononuclear Fe(2+)-metalloproteases under physiological conditions, and the catalytically relevant metal-binding site has been assigned to the histidine-containing high-affinity site.</text>
</comment>
<dbReference type="Pfam" id="PF00557">
    <property type="entry name" value="Peptidase_M24"/>
    <property type="match status" value="1"/>
</dbReference>
<dbReference type="GO" id="GO:0046872">
    <property type="term" value="F:metal ion binding"/>
    <property type="evidence" value="ECO:0007669"/>
    <property type="project" value="UniProtKB-UniRule"/>
</dbReference>
<dbReference type="STRING" id="228410.NE0275"/>
<evidence type="ECO:0000313" key="9">
    <source>
        <dbReference type="EMBL" id="CAD84186.1"/>
    </source>
</evidence>
<feature type="binding site" evidence="6">
    <location>
        <position position="214"/>
    </location>
    <ligand>
        <name>a divalent metal cation</name>
        <dbReference type="ChEBI" id="CHEBI:60240"/>
        <label>2</label>
        <note>catalytic</note>
    </ligand>
</feature>
<evidence type="ECO:0000256" key="4">
    <source>
        <dbReference type="ARBA" id="ARBA00022723"/>
    </source>
</evidence>
<dbReference type="RefSeq" id="WP_011110912.1">
    <property type="nucleotide sequence ID" value="NC_004757.1"/>
</dbReference>